<accession>A0A818HUX8</accession>
<protein>
    <recommendedName>
        <fullName evidence="6">Fibrinogen C-terminal domain-containing protein</fullName>
    </recommendedName>
</protein>
<feature type="signal peptide" evidence="5">
    <location>
        <begin position="1"/>
        <end position="20"/>
    </location>
</feature>
<dbReference type="InterPro" id="IPR037579">
    <property type="entry name" value="FIB_ANG-like"/>
</dbReference>
<dbReference type="PROSITE" id="PS51406">
    <property type="entry name" value="FIBRINOGEN_C_2"/>
    <property type="match status" value="1"/>
</dbReference>
<dbReference type="InterPro" id="IPR020837">
    <property type="entry name" value="Fibrinogen_CS"/>
</dbReference>
<evidence type="ECO:0000256" key="3">
    <source>
        <dbReference type="ARBA" id="ARBA00023157"/>
    </source>
</evidence>
<comment type="caution">
    <text evidence="7">The sequence shown here is derived from an EMBL/GenBank/DDBJ whole genome shotgun (WGS) entry which is preliminary data.</text>
</comment>
<dbReference type="GO" id="GO:0030674">
    <property type="term" value="F:protein-macromolecule adaptor activity"/>
    <property type="evidence" value="ECO:0007669"/>
    <property type="project" value="TreeGrafter"/>
</dbReference>
<keyword evidence="3" id="KW-1015">Disulfide bond</keyword>
<dbReference type="InterPro" id="IPR014716">
    <property type="entry name" value="Fibrinogen_a/b/g_C_1"/>
</dbReference>
<evidence type="ECO:0000256" key="4">
    <source>
        <dbReference type="ARBA" id="ARBA00023180"/>
    </source>
</evidence>
<comment type="subcellular location">
    <subcellularLocation>
        <location evidence="1">Secreted</location>
    </subcellularLocation>
</comment>
<gene>
    <name evidence="7" type="ORF">KIK155_LOCUS16590</name>
</gene>
<evidence type="ECO:0000256" key="2">
    <source>
        <dbReference type="ARBA" id="ARBA00022525"/>
    </source>
</evidence>
<dbReference type="PANTHER" id="PTHR47221">
    <property type="entry name" value="FIBRINOGEN ALPHA CHAIN"/>
    <property type="match status" value="1"/>
</dbReference>
<dbReference type="AlphaFoldDB" id="A0A818HUX8"/>
<feature type="domain" description="Fibrinogen C-terminal" evidence="6">
    <location>
        <begin position="161"/>
        <end position="390"/>
    </location>
</feature>
<keyword evidence="2" id="KW-0964">Secreted</keyword>
<sequence length="396" mass="46510">MHRRMSLAILICFIILTVDSISSIHSHNKVHSRLRRREFVQEEVRKSMLNYMTSIKGEITDIVIEEMIGYYNSQRMKLYYLENEVSNIKNSSLPIRNTSRILRNLAERLLKEQQSVALNLSSMEYRIKNLTTVLHNVLNDLHQQQKPVQHVRRLVSTKQSAQKHQVPIDCDDVFSQQLSPVHEGIFRIKPRFATESFDVKCIFENNIGWTVIQRRINGTIDFYRRWNDYKNGFGDLQGEFWLGNEKIHQLTVQGRYILRIELQPWDAPMRIAEYGKFSVGNENENYKLLISQFRSNISTAGDSLSPSWDSANGIPFSTYDRDLDNLFYDNCALTYHGAWWFTNCFQSHLNGAYIRSPLALQNTARNGLHWSTYDLYHSMKATTIRIRRQNTFEMNH</sequence>
<dbReference type="SMART" id="SM00186">
    <property type="entry name" value="FBG"/>
    <property type="match status" value="1"/>
</dbReference>
<name>A0A818HUX8_9BILA</name>
<dbReference type="Gene3D" id="3.90.215.10">
    <property type="entry name" value="Gamma Fibrinogen, chain A, domain 1"/>
    <property type="match status" value="1"/>
</dbReference>
<reference evidence="7" key="1">
    <citation type="submission" date="2021-02" db="EMBL/GenBank/DDBJ databases">
        <authorList>
            <person name="Nowell W R."/>
        </authorList>
    </citation>
    <scope>NUCLEOTIDE SEQUENCE</scope>
</reference>
<keyword evidence="5" id="KW-0732">Signal</keyword>
<evidence type="ECO:0000313" key="8">
    <source>
        <dbReference type="Proteomes" id="UP000663865"/>
    </source>
</evidence>
<dbReference type="PANTHER" id="PTHR47221:SF5">
    <property type="entry name" value="FIBRINOGEN C-TERMINAL DOMAIN-CONTAINING PROTEIN"/>
    <property type="match status" value="1"/>
</dbReference>
<dbReference type="InterPro" id="IPR002181">
    <property type="entry name" value="Fibrinogen_a/b/g_C_dom"/>
</dbReference>
<dbReference type="EMBL" id="CAJNYV010002943">
    <property type="protein sequence ID" value="CAF3514985.1"/>
    <property type="molecule type" value="Genomic_DNA"/>
</dbReference>
<evidence type="ECO:0000256" key="1">
    <source>
        <dbReference type="ARBA" id="ARBA00004613"/>
    </source>
</evidence>
<evidence type="ECO:0000259" key="6">
    <source>
        <dbReference type="PROSITE" id="PS51406"/>
    </source>
</evidence>
<dbReference type="InterPro" id="IPR036056">
    <property type="entry name" value="Fibrinogen-like_C"/>
</dbReference>
<dbReference type="GO" id="GO:0005577">
    <property type="term" value="C:fibrinogen complex"/>
    <property type="evidence" value="ECO:0007669"/>
    <property type="project" value="TreeGrafter"/>
</dbReference>
<keyword evidence="4" id="KW-0325">Glycoprotein</keyword>
<dbReference type="Gene3D" id="4.10.530.10">
    <property type="entry name" value="Gamma-fibrinogen Carboxyl Terminal Fragment, domain 2"/>
    <property type="match status" value="1"/>
</dbReference>
<dbReference type="GO" id="GO:0005201">
    <property type="term" value="F:extracellular matrix structural constituent"/>
    <property type="evidence" value="ECO:0007669"/>
    <property type="project" value="TreeGrafter"/>
</dbReference>
<evidence type="ECO:0000256" key="5">
    <source>
        <dbReference type="SAM" id="SignalP"/>
    </source>
</evidence>
<dbReference type="Pfam" id="PF00147">
    <property type="entry name" value="Fibrinogen_C"/>
    <property type="match status" value="1"/>
</dbReference>
<dbReference type="GO" id="GO:0034116">
    <property type="term" value="P:positive regulation of heterotypic cell-cell adhesion"/>
    <property type="evidence" value="ECO:0007669"/>
    <property type="project" value="TreeGrafter"/>
</dbReference>
<dbReference type="SUPFAM" id="SSF56496">
    <property type="entry name" value="Fibrinogen C-terminal domain-like"/>
    <property type="match status" value="1"/>
</dbReference>
<proteinExistence type="predicted"/>
<feature type="chain" id="PRO_5032405735" description="Fibrinogen C-terminal domain-containing protein" evidence="5">
    <location>
        <begin position="21"/>
        <end position="396"/>
    </location>
</feature>
<evidence type="ECO:0000313" key="7">
    <source>
        <dbReference type="EMBL" id="CAF3514985.1"/>
    </source>
</evidence>
<organism evidence="7 8">
    <name type="scientific">Rotaria socialis</name>
    <dbReference type="NCBI Taxonomy" id="392032"/>
    <lineage>
        <taxon>Eukaryota</taxon>
        <taxon>Metazoa</taxon>
        <taxon>Spiralia</taxon>
        <taxon>Gnathifera</taxon>
        <taxon>Rotifera</taxon>
        <taxon>Eurotatoria</taxon>
        <taxon>Bdelloidea</taxon>
        <taxon>Philodinida</taxon>
        <taxon>Philodinidae</taxon>
        <taxon>Rotaria</taxon>
    </lineage>
</organism>
<dbReference type="Proteomes" id="UP000663865">
    <property type="component" value="Unassembled WGS sequence"/>
</dbReference>
<dbReference type="CDD" id="cd00087">
    <property type="entry name" value="FReD"/>
    <property type="match status" value="1"/>
</dbReference>
<dbReference type="PROSITE" id="PS00514">
    <property type="entry name" value="FIBRINOGEN_C_1"/>
    <property type="match status" value="1"/>
</dbReference>